<feature type="non-terminal residue" evidence="1">
    <location>
        <position position="244"/>
    </location>
</feature>
<evidence type="ECO:0000313" key="1">
    <source>
        <dbReference type="EMBL" id="GAI34261.1"/>
    </source>
</evidence>
<organism evidence="1">
    <name type="scientific">marine sediment metagenome</name>
    <dbReference type="NCBI Taxonomy" id="412755"/>
    <lineage>
        <taxon>unclassified sequences</taxon>
        <taxon>metagenomes</taxon>
        <taxon>ecological metagenomes</taxon>
    </lineage>
</organism>
<sequence>MAEHKILIDDCEDAWDESVAAGVTSVLDNADYKVGAGSAKISPDATVAAGTILATEAMAPVDLSDCKIAKLWIKSSVDTELGDLQILLDNHASCASPEETLDVPALSAGVWSLCDLPLANPESDTAIISVGLKYVTDLGACDIRVDDVNGCIVTPEYAQTLIRGWYPTLDKSIPVKVGDDGTVQVYDPKVFAQVDKLAGETPAEDSVEKNWNTAVDSPDDTGGLLVNLGTAATRKKLHSLLLDV</sequence>
<protein>
    <submittedName>
        <fullName evidence="1">Uncharacterized protein</fullName>
    </submittedName>
</protein>
<reference evidence="1" key="1">
    <citation type="journal article" date="2014" name="Front. Microbiol.">
        <title>High frequency of phylogenetically diverse reductive dehalogenase-homologous genes in deep subseafloor sedimentary metagenomes.</title>
        <authorList>
            <person name="Kawai M."/>
            <person name="Futagami T."/>
            <person name="Toyoda A."/>
            <person name="Takaki Y."/>
            <person name="Nishi S."/>
            <person name="Hori S."/>
            <person name="Arai W."/>
            <person name="Tsubouchi T."/>
            <person name="Morono Y."/>
            <person name="Uchiyama I."/>
            <person name="Ito T."/>
            <person name="Fujiyama A."/>
            <person name="Inagaki F."/>
            <person name="Takami H."/>
        </authorList>
    </citation>
    <scope>NUCLEOTIDE SEQUENCE</scope>
    <source>
        <strain evidence="1">Expedition CK06-06</strain>
    </source>
</reference>
<name>X1NVL5_9ZZZZ</name>
<accession>X1NVL5</accession>
<comment type="caution">
    <text evidence="1">The sequence shown here is derived from an EMBL/GenBank/DDBJ whole genome shotgun (WGS) entry which is preliminary data.</text>
</comment>
<dbReference type="AlphaFoldDB" id="X1NVL5"/>
<proteinExistence type="predicted"/>
<gene>
    <name evidence="1" type="ORF">S06H3_47443</name>
</gene>
<dbReference type="EMBL" id="BARV01029799">
    <property type="protein sequence ID" value="GAI34261.1"/>
    <property type="molecule type" value="Genomic_DNA"/>
</dbReference>